<evidence type="ECO:0000313" key="6">
    <source>
        <dbReference type="Proteomes" id="UP000250266"/>
    </source>
</evidence>
<evidence type="ECO:0000256" key="4">
    <source>
        <dbReference type="SAM" id="MobiDB-lite"/>
    </source>
</evidence>
<keyword evidence="3" id="KW-0539">Nucleus</keyword>
<dbReference type="Pfam" id="PF12328">
    <property type="entry name" value="Rpp20"/>
    <property type="match status" value="1"/>
</dbReference>
<reference evidence="5 6" key="1">
    <citation type="journal article" date="2016" name="Nat. Commun.">
        <title>Ectomycorrhizal ecology is imprinted in the genome of the dominant symbiotic fungus Cenococcum geophilum.</title>
        <authorList>
            <consortium name="DOE Joint Genome Institute"/>
            <person name="Peter M."/>
            <person name="Kohler A."/>
            <person name="Ohm R.A."/>
            <person name="Kuo A."/>
            <person name="Krutzmann J."/>
            <person name="Morin E."/>
            <person name="Arend M."/>
            <person name="Barry K.W."/>
            <person name="Binder M."/>
            <person name="Choi C."/>
            <person name="Clum A."/>
            <person name="Copeland A."/>
            <person name="Grisel N."/>
            <person name="Haridas S."/>
            <person name="Kipfer T."/>
            <person name="LaButti K."/>
            <person name="Lindquist E."/>
            <person name="Lipzen A."/>
            <person name="Maire R."/>
            <person name="Meier B."/>
            <person name="Mihaltcheva S."/>
            <person name="Molinier V."/>
            <person name="Murat C."/>
            <person name="Poggeler S."/>
            <person name="Quandt C.A."/>
            <person name="Sperisen C."/>
            <person name="Tritt A."/>
            <person name="Tisserant E."/>
            <person name="Crous P.W."/>
            <person name="Henrissat B."/>
            <person name="Nehls U."/>
            <person name="Egli S."/>
            <person name="Spatafora J.W."/>
            <person name="Grigoriev I.V."/>
            <person name="Martin F.M."/>
        </authorList>
    </citation>
    <scope>NUCLEOTIDE SEQUENCE [LARGE SCALE GENOMIC DNA]</scope>
    <source>
        <strain evidence="5 6">CBS 459.81</strain>
    </source>
</reference>
<dbReference type="InterPro" id="IPR036882">
    <property type="entry name" value="Alba-like_dom_sf"/>
</dbReference>
<comment type="subcellular location">
    <subcellularLocation>
        <location evidence="1">Nucleus</location>
    </subcellularLocation>
</comment>
<feature type="region of interest" description="Disordered" evidence="4">
    <location>
        <begin position="158"/>
        <end position="227"/>
    </location>
</feature>
<keyword evidence="6" id="KW-1185">Reference proteome</keyword>
<evidence type="ECO:0000256" key="3">
    <source>
        <dbReference type="ARBA" id="ARBA00023242"/>
    </source>
</evidence>
<evidence type="ECO:0000256" key="1">
    <source>
        <dbReference type="ARBA" id="ARBA00004123"/>
    </source>
</evidence>
<dbReference type="GO" id="GO:0000171">
    <property type="term" value="F:ribonuclease MRP activity"/>
    <property type="evidence" value="ECO:0007669"/>
    <property type="project" value="TreeGrafter"/>
</dbReference>
<accession>A0A8E2E5W9</accession>
<protein>
    <submittedName>
        <fullName evidence="5">Uncharacterized protein</fullName>
    </submittedName>
</protein>
<evidence type="ECO:0000313" key="5">
    <source>
        <dbReference type="EMBL" id="OCK77976.1"/>
    </source>
</evidence>
<keyword evidence="2" id="KW-0819">tRNA processing</keyword>
<dbReference type="AlphaFoldDB" id="A0A8E2E5W9"/>
<dbReference type="GO" id="GO:0000294">
    <property type="term" value="P:nuclear-transcribed mRNA catabolic process, RNase MRP-dependent"/>
    <property type="evidence" value="ECO:0007669"/>
    <property type="project" value="TreeGrafter"/>
</dbReference>
<proteinExistence type="predicted"/>
<dbReference type="GO" id="GO:0006364">
    <property type="term" value="P:rRNA processing"/>
    <property type="evidence" value="ECO:0007669"/>
    <property type="project" value="TreeGrafter"/>
</dbReference>
<name>A0A8E2E5W9_9PEZI</name>
<dbReference type="GO" id="GO:0034965">
    <property type="term" value="P:intronic box C/D snoRNA processing"/>
    <property type="evidence" value="ECO:0007669"/>
    <property type="project" value="TreeGrafter"/>
</dbReference>
<dbReference type="SUPFAM" id="SSF82704">
    <property type="entry name" value="AlbA-like"/>
    <property type="match status" value="1"/>
</dbReference>
<dbReference type="GO" id="GO:0005655">
    <property type="term" value="C:nucleolar ribonuclease P complex"/>
    <property type="evidence" value="ECO:0007669"/>
    <property type="project" value="InterPro"/>
</dbReference>
<dbReference type="InterPro" id="IPR020241">
    <property type="entry name" value="RNase_P/MRP_Pop7_fungi"/>
</dbReference>
<organism evidence="5 6">
    <name type="scientific">Lepidopterella palustris CBS 459.81</name>
    <dbReference type="NCBI Taxonomy" id="1314670"/>
    <lineage>
        <taxon>Eukaryota</taxon>
        <taxon>Fungi</taxon>
        <taxon>Dikarya</taxon>
        <taxon>Ascomycota</taxon>
        <taxon>Pezizomycotina</taxon>
        <taxon>Dothideomycetes</taxon>
        <taxon>Pleosporomycetidae</taxon>
        <taxon>Mytilinidiales</taxon>
        <taxon>Argynnaceae</taxon>
        <taxon>Lepidopterella</taxon>
    </lineage>
</organism>
<dbReference type="EMBL" id="KV745088">
    <property type="protein sequence ID" value="OCK77976.1"/>
    <property type="molecule type" value="Genomic_DNA"/>
</dbReference>
<evidence type="ECO:0000256" key="2">
    <source>
        <dbReference type="ARBA" id="ARBA00022694"/>
    </source>
</evidence>
<sequence length="246" mass="27592">MADEVMVEAPAIAPEEFTKAQKHGKLQQLPKNYKILKRPLVRPAIPTPFTDASHPKIVFVKHQTPFISAVKRVRGLLKNIEKRDQQSFTSGKGHLIPKKVEAEIAAAQIQKKGPKEEVFVKSSGRAIEKALSIALYFQQQNDCRVRITTGTIETVDDIDRRPSIRREQKAKAKRGDKNKTDGKPVEEALEEMAVATDEDPDQENGGVAIEDGEWSGKIRRDETNDGEIPETRIRKLNVIEVAISLR</sequence>
<dbReference type="GO" id="GO:0003723">
    <property type="term" value="F:RNA binding"/>
    <property type="evidence" value="ECO:0007669"/>
    <property type="project" value="TreeGrafter"/>
</dbReference>
<dbReference type="Gene3D" id="3.30.110.20">
    <property type="entry name" value="Alba-like domain"/>
    <property type="match status" value="1"/>
</dbReference>
<dbReference type="PANTHER" id="PTHR28256">
    <property type="entry name" value="RIBONUCLEASES P/MRP PROTEIN SUBUNIT POP7"/>
    <property type="match status" value="1"/>
</dbReference>
<dbReference type="GO" id="GO:0004526">
    <property type="term" value="F:ribonuclease P activity"/>
    <property type="evidence" value="ECO:0007669"/>
    <property type="project" value="TreeGrafter"/>
</dbReference>
<dbReference type="GO" id="GO:0000172">
    <property type="term" value="C:ribonuclease MRP complex"/>
    <property type="evidence" value="ECO:0007669"/>
    <property type="project" value="InterPro"/>
</dbReference>
<feature type="compositionally biased region" description="Basic and acidic residues" evidence="4">
    <location>
        <begin position="214"/>
        <end position="227"/>
    </location>
</feature>
<dbReference type="Proteomes" id="UP000250266">
    <property type="component" value="Unassembled WGS sequence"/>
</dbReference>
<dbReference type="PANTHER" id="PTHR28256:SF1">
    <property type="entry name" value="RIBONUCLEASES P_MRP PROTEIN SUBUNIT POP7"/>
    <property type="match status" value="1"/>
</dbReference>
<gene>
    <name evidence="5" type="ORF">K432DRAFT_303000</name>
</gene>
<feature type="compositionally biased region" description="Basic and acidic residues" evidence="4">
    <location>
        <begin position="158"/>
        <end position="186"/>
    </location>
</feature>
<dbReference type="GO" id="GO:0001682">
    <property type="term" value="P:tRNA 5'-leader removal"/>
    <property type="evidence" value="ECO:0007669"/>
    <property type="project" value="InterPro"/>
</dbReference>
<dbReference type="InterPro" id="IPR014612">
    <property type="entry name" value="Pop7/Rpp20"/>
</dbReference>
<dbReference type="OrthoDB" id="5416589at2759"/>